<reference evidence="2 3" key="1">
    <citation type="submission" date="2024-06" db="EMBL/GenBank/DDBJ databases">
        <title>Complete genome of Phlyctema vagabunda strain 19-DSS-EL-015.</title>
        <authorList>
            <person name="Fiorenzani C."/>
        </authorList>
    </citation>
    <scope>NUCLEOTIDE SEQUENCE [LARGE SCALE GENOMIC DNA]</scope>
    <source>
        <strain evidence="2 3">19-DSS-EL-015</strain>
    </source>
</reference>
<protein>
    <recommendedName>
        <fullName evidence="1">DUF7924 domain-containing protein</fullName>
    </recommendedName>
</protein>
<comment type="caution">
    <text evidence="2">The sequence shown here is derived from an EMBL/GenBank/DDBJ whole genome shotgun (WGS) entry which is preliminary data.</text>
</comment>
<keyword evidence="3" id="KW-1185">Reference proteome</keyword>
<sequence length="419" mass="47585">MATTQEQKTSSYKRARAEADLSATCVDARSLEKARRKIKLHSAAFYDSLLKVLLTRRALKELHRRTSHINNGSRYPAPRTDWQEYQRGTWKKQLRRFARHGGPELFDLRGYPEPTNLDITRAMSSSRSSRTAPTSYRRSTAYDKNFEQHLVQHRIYIKGYEYPDDADAPEPGNIDVLRERLARPRPSLSPSQFTTSDFRTFERRNDRLIDEGEVMRDVVPIIARNANIRSKQDLLFTRLDPITGKTTVDAKPDLYDGALLTGIDKRVRDDIGDYIIPTYHPTAPVLPNFFLEVKGPSGGMDVAKRQACYDGALGARAMHQLQSYGQDEPVYDGNAYTISTTYVDGQLKIYTTHPGQASDGTTEYHMTQIRVYALTSDADSFRQGATAFRNVRDWAQEQRNGFISAANDRARAMNAQQSG</sequence>
<accession>A0ABR4PAS5</accession>
<name>A0ABR4PAS5_9HELO</name>
<dbReference type="InterPro" id="IPR057684">
    <property type="entry name" value="DUF7924"/>
</dbReference>
<evidence type="ECO:0000313" key="3">
    <source>
        <dbReference type="Proteomes" id="UP001629113"/>
    </source>
</evidence>
<dbReference type="EMBL" id="JBFCZG010000007">
    <property type="protein sequence ID" value="KAL3420389.1"/>
    <property type="molecule type" value="Genomic_DNA"/>
</dbReference>
<proteinExistence type="predicted"/>
<evidence type="ECO:0000259" key="1">
    <source>
        <dbReference type="Pfam" id="PF25545"/>
    </source>
</evidence>
<evidence type="ECO:0000313" key="2">
    <source>
        <dbReference type="EMBL" id="KAL3420389.1"/>
    </source>
</evidence>
<feature type="domain" description="DUF7924" evidence="1">
    <location>
        <begin position="283"/>
        <end position="403"/>
    </location>
</feature>
<dbReference type="Proteomes" id="UP001629113">
    <property type="component" value="Unassembled WGS sequence"/>
</dbReference>
<organism evidence="2 3">
    <name type="scientific">Phlyctema vagabunda</name>
    <dbReference type="NCBI Taxonomy" id="108571"/>
    <lineage>
        <taxon>Eukaryota</taxon>
        <taxon>Fungi</taxon>
        <taxon>Dikarya</taxon>
        <taxon>Ascomycota</taxon>
        <taxon>Pezizomycotina</taxon>
        <taxon>Leotiomycetes</taxon>
        <taxon>Helotiales</taxon>
        <taxon>Dermateaceae</taxon>
        <taxon>Phlyctema</taxon>
    </lineage>
</organism>
<gene>
    <name evidence="2" type="ORF">PVAG01_08888</name>
</gene>
<dbReference type="Pfam" id="PF25545">
    <property type="entry name" value="DUF7924"/>
    <property type="match status" value="1"/>
</dbReference>